<feature type="region of interest" description="Disordered" evidence="1">
    <location>
        <begin position="118"/>
        <end position="155"/>
    </location>
</feature>
<organism evidence="2 3">
    <name type="scientific">Streptomyces litmocidini</name>
    <dbReference type="NCBI Taxonomy" id="67318"/>
    <lineage>
        <taxon>Bacteria</taxon>
        <taxon>Bacillati</taxon>
        <taxon>Actinomycetota</taxon>
        <taxon>Actinomycetes</taxon>
        <taxon>Kitasatosporales</taxon>
        <taxon>Streptomycetaceae</taxon>
        <taxon>Streptomyces</taxon>
    </lineage>
</organism>
<gene>
    <name evidence="2" type="ORF">ACH407_29405</name>
</gene>
<reference evidence="2 3" key="1">
    <citation type="submission" date="2024-10" db="EMBL/GenBank/DDBJ databases">
        <title>The Natural Products Discovery Center: Release of the First 8490 Sequenced Strains for Exploring Actinobacteria Biosynthetic Diversity.</title>
        <authorList>
            <person name="Kalkreuter E."/>
            <person name="Kautsar S.A."/>
            <person name="Yang D."/>
            <person name="Bader C.D."/>
            <person name="Teijaro C.N."/>
            <person name="Fluegel L."/>
            <person name="Davis C.M."/>
            <person name="Simpson J.R."/>
            <person name="Lauterbach L."/>
            <person name="Steele A.D."/>
            <person name="Gui C."/>
            <person name="Meng S."/>
            <person name="Li G."/>
            <person name="Viehrig K."/>
            <person name="Ye F."/>
            <person name="Su P."/>
            <person name="Kiefer A.F."/>
            <person name="Nichols A."/>
            <person name="Cepeda A.J."/>
            <person name="Yan W."/>
            <person name="Fan B."/>
            <person name="Jiang Y."/>
            <person name="Adhikari A."/>
            <person name="Zheng C.-J."/>
            <person name="Schuster L."/>
            <person name="Cowan T.M."/>
            <person name="Smanski M.J."/>
            <person name="Chevrette M.G."/>
            <person name="De Carvalho L.P.S."/>
            <person name="Shen B."/>
        </authorList>
    </citation>
    <scope>NUCLEOTIDE SEQUENCE [LARGE SCALE GENOMIC DNA]</scope>
    <source>
        <strain evidence="2 3">NPDC020602</strain>
    </source>
</reference>
<evidence type="ECO:0000256" key="1">
    <source>
        <dbReference type="SAM" id="MobiDB-lite"/>
    </source>
</evidence>
<protein>
    <submittedName>
        <fullName evidence="2">Uncharacterized protein</fullName>
    </submittedName>
</protein>
<keyword evidence="3" id="KW-1185">Reference proteome</keyword>
<dbReference type="Proteomes" id="UP001611339">
    <property type="component" value="Unassembled WGS sequence"/>
</dbReference>
<accession>A0ABW7UH58</accession>
<dbReference type="RefSeq" id="WP_398712105.1">
    <property type="nucleotide sequence ID" value="NZ_JBIRUI010000016.1"/>
</dbReference>
<proteinExistence type="predicted"/>
<evidence type="ECO:0000313" key="3">
    <source>
        <dbReference type="Proteomes" id="UP001611339"/>
    </source>
</evidence>
<name>A0ABW7UH58_9ACTN</name>
<evidence type="ECO:0000313" key="2">
    <source>
        <dbReference type="EMBL" id="MFI1717657.1"/>
    </source>
</evidence>
<dbReference type="EMBL" id="JBIRUI010000016">
    <property type="protein sequence ID" value="MFI1717657.1"/>
    <property type="molecule type" value="Genomic_DNA"/>
</dbReference>
<sequence length="181" mass="19651">MLIELPRRPGVAPTSLGFWWYVGALRGAARWMADNTEAGALDLDTFTAAGVLPDVVEITADDGLDYVVADLVGDPYRHAPAATVAPDLYHIVGFDTRHHGVVRLYCALPERGFIGIDVGTTDPESERSDPWVGGPPPSSSRSSTRRRPKALMPSAFLRQKTPTAMLCTTRLPGPDTRLRRG</sequence>
<comment type="caution">
    <text evidence="2">The sequence shown here is derived from an EMBL/GenBank/DDBJ whole genome shotgun (WGS) entry which is preliminary data.</text>
</comment>